<accession>A0A0E9V911</accession>
<reference evidence="1" key="1">
    <citation type="submission" date="2014-11" db="EMBL/GenBank/DDBJ databases">
        <authorList>
            <person name="Amaro Gonzalez C."/>
        </authorList>
    </citation>
    <scope>NUCLEOTIDE SEQUENCE</scope>
</reference>
<organism evidence="1">
    <name type="scientific">Anguilla anguilla</name>
    <name type="common">European freshwater eel</name>
    <name type="synonym">Muraena anguilla</name>
    <dbReference type="NCBI Taxonomy" id="7936"/>
    <lineage>
        <taxon>Eukaryota</taxon>
        <taxon>Metazoa</taxon>
        <taxon>Chordata</taxon>
        <taxon>Craniata</taxon>
        <taxon>Vertebrata</taxon>
        <taxon>Euteleostomi</taxon>
        <taxon>Actinopterygii</taxon>
        <taxon>Neopterygii</taxon>
        <taxon>Teleostei</taxon>
        <taxon>Anguilliformes</taxon>
        <taxon>Anguillidae</taxon>
        <taxon>Anguilla</taxon>
    </lineage>
</organism>
<evidence type="ECO:0000313" key="1">
    <source>
        <dbReference type="EMBL" id="JAH74496.1"/>
    </source>
</evidence>
<dbReference type="EMBL" id="GBXM01034081">
    <property type="protein sequence ID" value="JAH74496.1"/>
    <property type="molecule type" value="Transcribed_RNA"/>
</dbReference>
<reference evidence="1" key="2">
    <citation type="journal article" date="2015" name="Fish Shellfish Immunol.">
        <title>Early steps in the European eel (Anguilla anguilla)-Vibrio vulnificus interaction in the gills: Role of the RtxA13 toxin.</title>
        <authorList>
            <person name="Callol A."/>
            <person name="Pajuelo D."/>
            <person name="Ebbesson L."/>
            <person name="Teles M."/>
            <person name="MacKenzie S."/>
            <person name="Amaro C."/>
        </authorList>
    </citation>
    <scope>NUCLEOTIDE SEQUENCE</scope>
</reference>
<name>A0A0E9V911_ANGAN</name>
<protein>
    <submittedName>
        <fullName evidence="1">Uncharacterized protein</fullName>
    </submittedName>
</protein>
<sequence length="29" mass="3439">MVRFWEKCPTMGSRDRLRNVNIACNSLQL</sequence>
<proteinExistence type="predicted"/>
<dbReference type="AlphaFoldDB" id="A0A0E9V911"/>